<keyword evidence="1" id="KW-0812">Transmembrane</keyword>
<dbReference type="PANTHER" id="PTHR34009">
    <property type="entry name" value="PROTEIN STAR"/>
    <property type="match status" value="1"/>
</dbReference>
<dbReference type="InterPro" id="IPR029063">
    <property type="entry name" value="SAM-dependent_MTases_sf"/>
</dbReference>
<protein>
    <submittedName>
        <fullName evidence="2">Uncharacterized protein</fullName>
    </submittedName>
</protein>
<dbReference type="EMBL" id="JARAKH010000030">
    <property type="protein sequence ID" value="KAK8387344.1"/>
    <property type="molecule type" value="Genomic_DNA"/>
</dbReference>
<dbReference type="GO" id="GO:0031902">
    <property type="term" value="C:late endosome membrane"/>
    <property type="evidence" value="ECO:0007669"/>
    <property type="project" value="TreeGrafter"/>
</dbReference>
<comment type="caution">
    <text evidence="2">The sequence shown here is derived from an EMBL/GenBank/DDBJ whole genome shotgun (WGS) entry which is preliminary data.</text>
</comment>
<dbReference type="Proteomes" id="UP001487740">
    <property type="component" value="Unassembled WGS sequence"/>
</dbReference>
<dbReference type="PANTHER" id="PTHR34009:SF2">
    <property type="entry name" value="PROTEIN STAR"/>
    <property type="match status" value="1"/>
</dbReference>
<dbReference type="InterPro" id="IPR053202">
    <property type="entry name" value="EGF_Rcpt_Signaling_Reg"/>
</dbReference>
<feature type="transmembrane region" description="Helical" evidence="1">
    <location>
        <begin position="9"/>
        <end position="27"/>
    </location>
</feature>
<dbReference type="GO" id="GO:0005794">
    <property type="term" value="C:Golgi apparatus"/>
    <property type="evidence" value="ECO:0007669"/>
    <property type="project" value="TreeGrafter"/>
</dbReference>
<proteinExistence type="predicted"/>
<evidence type="ECO:0000313" key="2">
    <source>
        <dbReference type="EMBL" id="KAK8387344.1"/>
    </source>
</evidence>
<gene>
    <name evidence="2" type="ORF">O3P69_018131</name>
</gene>
<evidence type="ECO:0000256" key="1">
    <source>
        <dbReference type="SAM" id="Phobius"/>
    </source>
</evidence>
<keyword evidence="3" id="KW-1185">Reference proteome</keyword>
<dbReference type="AlphaFoldDB" id="A0AAW0TI44"/>
<reference evidence="2 3" key="1">
    <citation type="submission" date="2023-03" db="EMBL/GenBank/DDBJ databases">
        <title>High-quality genome of Scylla paramamosain provides insights in environmental adaptation.</title>
        <authorList>
            <person name="Zhang L."/>
        </authorList>
    </citation>
    <scope>NUCLEOTIDE SEQUENCE [LARGE SCALE GENOMIC DNA]</scope>
    <source>
        <strain evidence="2">LZ_2023a</strain>
        <tissue evidence="2">Muscle</tissue>
    </source>
</reference>
<name>A0AAW0TI44_SCYPA</name>
<keyword evidence="1" id="KW-1133">Transmembrane helix</keyword>
<accession>A0AAW0TI44</accession>
<keyword evidence="1" id="KW-0472">Membrane</keyword>
<organism evidence="2 3">
    <name type="scientific">Scylla paramamosain</name>
    <name type="common">Mud crab</name>
    <dbReference type="NCBI Taxonomy" id="85552"/>
    <lineage>
        <taxon>Eukaryota</taxon>
        <taxon>Metazoa</taxon>
        <taxon>Ecdysozoa</taxon>
        <taxon>Arthropoda</taxon>
        <taxon>Crustacea</taxon>
        <taxon>Multicrustacea</taxon>
        <taxon>Malacostraca</taxon>
        <taxon>Eumalacostraca</taxon>
        <taxon>Eucarida</taxon>
        <taxon>Decapoda</taxon>
        <taxon>Pleocyemata</taxon>
        <taxon>Brachyura</taxon>
        <taxon>Eubrachyura</taxon>
        <taxon>Portunoidea</taxon>
        <taxon>Portunidae</taxon>
        <taxon>Portuninae</taxon>
        <taxon>Scylla</taxon>
    </lineage>
</organism>
<sequence>MTVLYQSNVVLNVLLLVLSAIILVSYINNYGLSLLPWASHACEQECLRSYLSGPPRANDPDLLEMIRQKYLVPPPRRPVTGAFDINEPVWARLVDWNLMQQKLLQIWEGESPGVFVEVGAADGEFMSQTLMLERNLSWTGLLVEPDPRSYAILQQSRRNAWISPLCIHRSQPCSRRFWLRHLEKDLPEHFQQLMRARSKLNDETLTGDEERGSTIMVPCVPLSTLLLAARITTIDLLTVATGNEEDNIRVADVIRGKNFNVKTMLVHFPMGVLLSNPYPNIKGYIMDMEHSTLLVKLFINKAHCRLISKTDCKKINHYDTVDACYKYLCMNFLTVRTLAPRQKKSQDSIGETP</sequence>
<dbReference type="GO" id="GO:0005789">
    <property type="term" value="C:endoplasmic reticulum membrane"/>
    <property type="evidence" value="ECO:0007669"/>
    <property type="project" value="TreeGrafter"/>
</dbReference>
<dbReference type="GO" id="GO:0016197">
    <property type="term" value="P:endosomal transport"/>
    <property type="evidence" value="ECO:0007669"/>
    <property type="project" value="TreeGrafter"/>
</dbReference>
<dbReference type="GO" id="GO:0005886">
    <property type="term" value="C:plasma membrane"/>
    <property type="evidence" value="ECO:0007669"/>
    <property type="project" value="TreeGrafter"/>
</dbReference>
<evidence type="ECO:0000313" key="3">
    <source>
        <dbReference type="Proteomes" id="UP001487740"/>
    </source>
</evidence>
<dbReference type="GO" id="GO:0006888">
    <property type="term" value="P:endoplasmic reticulum to Golgi vesicle-mediated transport"/>
    <property type="evidence" value="ECO:0007669"/>
    <property type="project" value="TreeGrafter"/>
</dbReference>
<dbReference type="Gene3D" id="3.40.50.150">
    <property type="entry name" value="Vaccinia Virus protein VP39"/>
    <property type="match status" value="1"/>
</dbReference>